<dbReference type="AlphaFoldDB" id="H8FXX8"/>
<keyword evidence="2" id="KW-1185">Reference proteome</keyword>
<organism evidence="1 2">
    <name type="scientific">Magnetospirillum molischianum DSM 120</name>
    <dbReference type="NCBI Taxonomy" id="1150626"/>
    <lineage>
        <taxon>Bacteria</taxon>
        <taxon>Pseudomonadati</taxon>
        <taxon>Pseudomonadota</taxon>
        <taxon>Alphaproteobacteria</taxon>
        <taxon>Rhodospirillales</taxon>
        <taxon>Rhodospirillaceae</taxon>
        <taxon>Magnetospirillum</taxon>
    </lineage>
</organism>
<protein>
    <submittedName>
        <fullName evidence="1">Uncharacterized protein</fullName>
    </submittedName>
</protein>
<dbReference type="STRING" id="1150626.PHAMO_80007"/>
<comment type="caution">
    <text evidence="1">The sequence shown here is derived from an EMBL/GenBank/DDBJ whole genome shotgun (WGS) entry which is preliminary data.</text>
</comment>
<dbReference type="RefSeq" id="WP_002731256.1">
    <property type="nucleotide sequence ID" value="NZ_CAHP01000060.1"/>
</dbReference>
<evidence type="ECO:0000313" key="1">
    <source>
        <dbReference type="EMBL" id="CCG43216.1"/>
    </source>
</evidence>
<proteinExistence type="predicted"/>
<name>H8FXX8_MAGML</name>
<gene>
    <name evidence="1" type="ORF">PHAMO_80007</name>
</gene>
<dbReference type="Proteomes" id="UP000004169">
    <property type="component" value="Unassembled WGS sequence"/>
</dbReference>
<dbReference type="EMBL" id="CAHP01000060">
    <property type="protein sequence ID" value="CCG43216.1"/>
    <property type="molecule type" value="Genomic_DNA"/>
</dbReference>
<sequence>MTANPRDALAFKHFPAEWCRIVNKPGASKKRQQLRKRGEEAETVLALRAKGASCATCNGYEKAPHPKELGFTHYCAADSDFHGYVGALATGLCHRWAERKAS</sequence>
<accession>H8FXX8</accession>
<reference evidence="1 2" key="1">
    <citation type="journal article" date="2012" name="J. Bacteriol.">
        <title>Draft Genome Sequence of the Purple Photosynthetic Bacterium Phaeospirillum molischianum DSM120, a Particularly Versatile Bacterium.</title>
        <authorList>
            <person name="Duquesne K."/>
            <person name="Prima V."/>
            <person name="Ji B."/>
            <person name="Rouy Z."/>
            <person name="Medigue C."/>
            <person name="Talla E."/>
            <person name="Sturgis J.N."/>
        </authorList>
    </citation>
    <scope>NUCLEOTIDE SEQUENCE [LARGE SCALE GENOMIC DNA]</scope>
    <source>
        <strain evidence="2">DSM120</strain>
    </source>
</reference>
<evidence type="ECO:0000313" key="2">
    <source>
        <dbReference type="Proteomes" id="UP000004169"/>
    </source>
</evidence>